<feature type="transmembrane region" description="Helical" evidence="1">
    <location>
        <begin position="59"/>
        <end position="78"/>
    </location>
</feature>
<protein>
    <recommendedName>
        <fullName evidence="5">Tetratricopeptide repeat-containing protein</fullName>
    </recommendedName>
</protein>
<reference evidence="2" key="1">
    <citation type="submission" date="2019-02" db="EMBL/GenBank/DDBJ databases">
        <authorList>
            <person name="Gruber-Vodicka R. H."/>
            <person name="Seah K. B. B."/>
        </authorList>
    </citation>
    <scope>NUCLEOTIDE SEQUENCE</scope>
    <source>
        <strain evidence="2">BECK_BZ197</strain>
        <strain evidence="4">BECK_BZ198</strain>
        <strain evidence="3">BECK_BZ199</strain>
    </source>
</reference>
<organism evidence="2">
    <name type="scientific">Candidatus Kentrum sp. MB</name>
    <dbReference type="NCBI Taxonomy" id="2138164"/>
    <lineage>
        <taxon>Bacteria</taxon>
        <taxon>Pseudomonadati</taxon>
        <taxon>Pseudomonadota</taxon>
        <taxon>Gammaproteobacteria</taxon>
        <taxon>Candidatus Kentrum</taxon>
    </lineage>
</organism>
<evidence type="ECO:0000313" key="4">
    <source>
        <dbReference type="EMBL" id="VFK74736.1"/>
    </source>
</evidence>
<evidence type="ECO:0000313" key="3">
    <source>
        <dbReference type="EMBL" id="VFK29305.1"/>
    </source>
</evidence>
<dbReference type="EMBL" id="CAADFO010000023">
    <property type="protein sequence ID" value="VFK26857.1"/>
    <property type="molecule type" value="Genomic_DNA"/>
</dbReference>
<evidence type="ECO:0008006" key="5">
    <source>
        <dbReference type="Google" id="ProtNLM"/>
    </source>
</evidence>
<name>A0A450XC56_9GAMM</name>
<dbReference type="EMBL" id="CAADGH010000009">
    <property type="protein sequence ID" value="VFK74736.1"/>
    <property type="molecule type" value="Genomic_DNA"/>
</dbReference>
<keyword evidence="1" id="KW-0812">Transmembrane</keyword>
<keyword evidence="1" id="KW-1133">Transmembrane helix</keyword>
<proteinExistence type="predicted"/>
<evidence type="ECO:0000313" key="2">
    <source>
        <dbReference type="EMBL" id="VFK26857.1"/>
    </source>
</evidence>
<feature type="transmembrane region" description="Helical" evidence="1">
    <location>
        <begin position="17"/>
        <end position="38"/>
    </location>
</feature>
<keyword evidence="1" id="KW-0472">Membrane</keyword>
<dbReference type="EMBL" id="CAADFQ010000009">
    <property type="protein sequence ID" value="VFK29305.1"/>
    <property type="molecule type" value="Genomic_DNA"/>
</dbReference>
<dbReference type="AlphaFoldDB" id="A0A450XC56"/>
<accession>A0A450XC56</accession>
<evidence type="ECO:0000256" key="1">
    <source>
        <dbReference type="SAM" id="Phobius"/>
    </source>
</evidence>
<gene>
    <name evidence="2" type="ORF">BECKMB1821G_GA0114241_102333</name>
    <name evidence="4" type="ORF">BECKMB1821H_GA0114242_100921</name>
    <name evidence="3" type="ORF">BECKMB1821I_GA0114274_100921</name>
</gene>
<sequence>MPPDPIAEILHSWPSTIIAYGGIIGAVTFFLWNIKQLISIFEELFERRTHMNTENKRSLLIFAFLLAIPMLLFTGRGLTQDLPPNVKMMKDVLDTFNEAKKAKDNDLYEEAIRKADELIGEFEAGAIAKQRRLIGDGVEIPKPGVYGKKREKERQHIWNFGPLHEVAAAWWVIGRSKMAQGKTQEAINAYRKTMRYSHALVFDPSWNGFWSPSQDAKDRMDHLNDHEE</sequence>